<proteinExistence type="predicted"/>
<accession>A0A1H6F9V1</accession>
<dbReference type="AlphaFoldDB" id="A0A1H6F9V1"/>
<name>A0A1H6F9V1_9GAMM</name>
<dbReference type="SUPFAM" id="SSF52540">
    <property type="entry name" value="P-loop containing nucleoside triphosphate hydrolases"/>
    <property type="match status" value="1"/>
</dbReference>
<organism evidence="1 2">
    <name type="scientific">Candidatus Venteria ishoeyi</name>
    <dbReference type="NCBI Taxonomy" id="1899563"/>
    <lineage>
        <taxon>Bacteria</taxon>
        <taxon>Pseudomonadati</taxon>
        <taxon>Pseudomonadota</taxon>
        <taxon>Gammaproteobacteria</taxon>
        <taxon>Thiotrichales</taxon>
        <taxon>Thiotrichaceae</taxon>
        <taxon>Venteria</taxon>
    </lineage>
</organism>
<gene>
    <name evidence="1" type="ORF">MBHS_02738</name>
</gene>
<dbReference type="EMBL" id="FMSV02000511">
    <property type="protein sequence ID" value="SEH06872.1"/>
    <property type="molecule type" value="Genomic_DNA"/>
</dbReference>
<reference evidence="1 2" key="1">
    <citation type="submission" date="2016-10" db="EMBL/GenBank/DDBJ databases">
        <authorList>
            <person name="de Groot N.N."/>
        </authorList>
    </citation>
    <scope>NUCLEOTIDE SEQUENCE [LARGE SCALE GENOMIC DNA]</scope>
    <source>
        <strain evidence="1">MBHS1</strain>
    </source>
</reference>
<protein>
    <submittedName>
        <fullName evidence="1">Uncharacterized protein</fullName>
    </submittedName>
</protein>
<dbReference type="Proteomes" id="UP000236724">
    <property type="component" value="Unassembled WGS sequence"/>
</dbReference>
<keyword evidence="2" id="KW-1185">Reference proteome</keyword>
<dbReference type="OrthoDB" id="856045at2"/>
<evidence type="ECO:0000313" key="2">
    <source>
        <dbReference type="Proteomes" id="UP000236724"/>
    </source>
</evidence>
<dbReference type="RefSeq" id="WP_103920595.1">
    <property type="nucleotide sequence ID" value="NZ_FMSV02000511.1"/>
</dbReference>
<sequence length="1141" mass="129444">MSVLLKDLIEINHYYTRAINLVGDADSEATVSSYIPTTRALHTLHEIAETFNRDETPRAWALIGPYGSGKSLLGVFISHLLGDTNKSTSIAALNILRQSNESLAAIYHNKQANTHGCCRILLSGSPAPLGKRLLLALFEGAQQFWGDKPAAPTDFIKTLEQAATAEHYSLSKIINLLGKLQQHVHQANGNGIYIAIDELGKFLEYQASHAQVNDIHLLQLIAEHGKKSKPIPIYLVVFLHQAFEQYARGLGKKLQDEWLKIQGRFESIAFLEAAEQTLHVLKATFRHRFNTSEYPKLQILAQQIAEPLYQVGALPGSLDIEQAAELFYKCYPLHPIALLLLPQLCQKVAQNERTLFSYIGSREAYSFQERLAHLNIGDWIQAADIYDYFLLNQPTALTDSFTYHHWMEVITALERLGSDAPPEQIKLLKTIGLLNIVGGQGGFKASQAILALSHPEQDASQQEQNLKALQAASCIHFRSFSQEYRVWQGSDFDLSGILVEETNALRGLNLAETLNQRQVLAPLVARRHTIESGSLRYFIPSFIDSESVHKFQPDTQQLQIYFYLAADTEEQKIFEQLLEQVGDLVVMVFCPNLARLHDSVIQVMGLVNMAQHHTVLQTDPVAEREHKAWLSNAHANEQKLLNNFLETPCYYSWYWRGKACEIPTKRRLQITLSEICDTIYYDTPLIRNELINRTQISGSASTGRNKLFNAMLEHAAETNLGITKFPAEKSMYLALLKEPGLHRQAADGRWLFSSPDADNPFKFHKLWQAIDRFLDTHETQAQALTALYAILQKPPYGLKNGILPVLFAAYYLSRQREIALYEENIFCPLFTYEHLELLSKRPERFSIERFRLQGMRLEVFRHYLQNILGHIPEQATLLDIIRPLAKFMRGLPVYTQKTNNLSPETLAVRNSFNKAQSPAKLLFQALPQACGFTPFEINSVDETLAKNYMEALLNSLRELKGAYQVRLDELRDQLAYALKLPEPFNLPAMRQTIQERFTGLEQYTGGEGQDLFAFIRRLTSLQNKDQAWLESVGTLLGRIPPNKWQESHSQQAELKLKEFRERLHDVAALDEAIKNRPNNQTRTVLIRAVSQDKGEQASKIAYINEAQEQQVKQQVRAVQKTLKGIDKSMGLAVIAELLEGL</sequence>
<dbReference type="InterPro" id="IPR027417">
    <property type="entry name" value="P-loop_NTPase"/>
</dbReference>
<evidence type="ECO:0000313" key="1">
    <source>
        <dbReference type="EMBL" id="SEH06872.1"/>
    </source>
</evidence>